<keyword evidence="5" id="KW-1185">Reference proteome</keyword>
<dbReference type="SUPFAM" id="SSF56300">
    <property type="entry name" value="Metallo-dependent phosphatases"/>
    <property type="match status" value="1"/>
</dbReference>
<comment type="similarity">
    <text evidence="1">Belongs to the CapA family.</text>
</comment>
<feature type="region of interest" description="Disordered" evidence="2">
    <location>
        <begin position="43"/>
        <end position="77"/>
    </location>
</feature>
<dbReference type="InterPro" id="IPR052169">
    <property type="entry name" value="CW_Biosynth-Accessory"/>
</dbReference>
<dbReference type="AlphaFoldDB" id="A0A3E2TJC6"/>
<dbReference type="InterPro" id="IPR029052">
    <property type="entry name" value="Metallo-depent_PP-like"/>
</dbReference>
<comment type="caution">
    <text evidence="4">The sequence shown here is derived from an EMBL/GenBank/DDBJ whole genome shotgun (WGS) entry which is preliminary data.</text>
</comment>
<evidence type="ECO:0000259" key="3">
    <source>
        <dbReference type="SMART" id="SM00854"/>
    </source>
</evidence>
<sequence length="428" mass="48562">MKDFRKILLILTFIFIFSACGNEKQEGVKEPIRTADSLDNMLRKGNLNKTEQKTSNKQVSEDKDPRKDETSEETISREDRIETITLKAVGDIMANMGQIEYAYNKGNGSYDFKDSFKYISDFISDADIAIANYETTTDPNKAYAGHPRFNAPPEYLKAIADAGFDIVTTANNHSLDSEIEGIGTTIDAIEEAGLDHVGTRKSGNERYIIKKVGDINIAFLSYTYGCNGIEDLFVVRDEVDQVNYIHEDLIKKDIRDAKEHGADFVVVYPHWGIELRSDADQSQIDLGHKMIDWGADLVIGNHPHVVEPYELYESENGNKGFIAYACGNFISIQNLETVNDIRTEQSVAYEFKLSKNLSDDSTSIDQIDEYPLWVGMTYNEYGRSVSTYRCEDFLEGGKYYDKVDENQRNRIQQAYDDTNKILHSMEGE</sequence>
<dbReference type="InterPro" id="IPR019079">
    <property type="entry name" value="Capsule_synth_CapA"/>
</dbReference>
<dbReference type="EMBL" id="QVEU01000002">
    <property type="protein sequence ID" value="RGB77110.1"/>
    <property type="molecule type" value="Genomic_DNA"/>
</dbReference>
<evidence type="ECO:0000256" key="1">
    <source>
        <dbReference type="ARBA" id="ARBA00005662"/>
    </source>
</evidence>
<dbReference type="SMART" id="SM00854">
    <property type="entry name" value="PGA_cap"/>
    <property type="match status" value="1"/>
</dbReference>
<organism evidence="4 5">
    <name type="scientific">Anaerococcus nagyae</name>
    <dbReference type="NCBI Taxonomy" id="1755241"/>
    <lineage>
        <taxon>Bacteria</taxon>
        <taxon>Bacillati</taxon>
        <taxon>Bacillota</taxon>
        <taxon>Tissierellia</taxon>
        <taxon>Tissierellales</taxon>
        <taxon>Peptoniphilaceae</taxon>
        <taxon>Anaerococcus</taxon>
    </lineage>
</organism>
<protein>
    <submittedName>
        <fullName evidence="4">CapA family protein</fullName>
    </submittedName>
</protein>
<dbReference type="Gene3D" id="3.60.21.10">
    <property type="match status" value="1"/>
</dbReference>
<evidence type="ECO:0000256" key="2">
    <source>
        <dbReference type="SAM" id="MobiDB-lite"/>
    </source>
</evidence>
<dbReference type="Pfam" id="PF09587">
    <property type="entry name" value="PGA_cap"/>
    <property type="match status" value="1"/>
</dbReference>
<dbReference type="PROSITE" id="PS51257">
    <property type="entry name" value="PROKAR_LIPOPROTEIN"/>
    <property type="match status" value="1"/>
</dbReference>
<dbReference type="Proteomes" id="UP000261011">
    <property type="component" value="Unassembled WGS sequence"/>
</dbReference>
<reference evidence="4 5" key="1">
    <citation type="submission" date="2018-08" db="EMBL/GenBank/DDBJ databases">
        <title>A genome reference for cultivated species of the human gut microbiota.</title>
        <authorList>
            <person name="Zou Y."/>
            <person name="Xue W."/>
            <person name="Luo G."/>
        </authorList>
    </citation>
    <scope>NUCLEOTIDE SEQUENCE [LARGE SCALE GENOMIC DNA]</scope>
    <source>
        <strain evidence="4 5">OF01-3</strain>
    </source>
</reference>
<dbReference type="PANTHER" id="PTHR33393">
    <property type="entry name" value="POLYGLUTAMINE SYNTHESIS ACCESSORY PROTEIN RV0574C-RELATED"/>
    <property type="match status" value="1"/>
</dbReference>
<accession>A0A3E2TJC6</accession>
<proteinExistence type="inferred from homology"/>
<dbReference type="PANTHER" id="PTHR33393:SF12">
    <property type="entry name" value="CAPSULE BIOSYNTHESIS PROTEIN CAPA"/>
    <property type="match status" value="1"/>
</dbReference>
<dbReference type="CDD" id="cd07381">
    <property type="entry name" value="MPP_CapA"/>
    <property type="match status" value="1"/>
</dbReference>
<dbReference type="RefSeq" id="WP_117520766.1">
    <property type="nucleotide sequence ID" value="NZ_QVEU01000002.1"/>
</dbReference>
<name>A0A3E2TJC6_9FIRM</name>
<feature type="compositionally biased region" description="Basic and acidic residues" evidence="2">
    <location>
        <begin position="50"/>
        <end position="77"/>
    </location>
</feature>
<dbReference type="OrthoDB" id="9810906at2"/>
<evidence type="ECO:0000313" key="4">
    <source>
        <dbReference type="EMBL" id="RGB77110.1"/>
    </source>
</evidence>
<evidence type="ECO:0000313" key="5">
    <source>
        <dbReference type="Proteomes" id="UP000261011"/>
    </source>
</evidence>
<gene>
    <name evidence="4" type="ORF">DXA39_02470</name>
</gene>
<feature type="domain" description="Capsule synthesis protein CapA" evidence="3">
    <location>
        <begin position="85"/>
        <end position="333"/>
    </location>
</feature>